<evidence type="ECO:0000256" key="6">
    <source>
        <dbReference type="ARBA" id="ARBA00023136"/>
    </source>
</evidence>
<evidence type="ECO:0000313" key="10">
    <source>
        <dbReference type="Proteomes" id="UP001642540"/>
    </source>
</evidence>
<evidence type="ECO:0000313" key="9">
    <source>
        <dbReference type="EMBL" id="CAL8123136.1"/>
    </source>
</evidence>
<dbReference type="InterPro" id="IPR013525">
    <property type="entry name" value="ABC2_TM"/>
</dbReference>
<proteinExistence type="predicted"/>
<keyword evidence="5 7" id="KW-1133">Transmembrane helix</keyword>
<dbReference type="PANTHER" id="PTHR43038">
    <property type="entry name" value="ATP-BINDING CASSETTE, SUB-FAMILY H, MEMBER 1"/>
    <property type="match status" value="1"/>
</dbReference>
<dbReference type="InterPro" id="IPR003439">
    <property type="entry name" value="ABC_transporter-like_ATP-bd"/>
</dbReference>
<dbReference type="Gene3D" id="3.40.50.300">
    <property type="entry name" value="P-loop containing nucleotide triphosphate hydrolases"/>
    <property type="match status" value="1"/>
</dbReference>
<evidence type="ECO:0000256" key="3">
    <source>
        <dbReference type="ARBA" id="ARBA00022741"/>
    </source>
</evidence>
<feature type="transmembrane region" description="Helical" evidence="7">
    <location>
        <begin position="702"/>
        <end position="727"/>
    </location>
</feature>
<keyword evidence="3" id="KW-0547">Nucleotide-binding</keyword>
<keyword evidence="4" id="KW-0067">ATP-binding</keyword>
<organism evidence="9 10">
    <name type="scientific">Orchesella dallaii</name>
    <dbReference type="NCBI Taxonomy" id="48710"/>
    <lineage>
        <taxon>Eukaryota</taxon>
        <taxon>Metazoa</taxon>
        <taxon>Ecdysozoa</taxon>
        <taxon>Arthropoda</taxon>
        <taxon>Hexapoda</taxon>
        <taxon>Collembola</taxon>
        <taxon>Entomobryomorpha</taxon>
        <taxon>Entomobryoidea</taxon>
        <taxon>Orchesellidae</taxon>
        <taxon>Orchesellinae</taxon>
        <taxon>Orchesella</taxon>
    </lineage>
</organism>
<feature type="transmembrane region" description="Helical" evidence="7">
    <location>
        <begin position="667"/>
        <end position="690"/>
    </location>
</feature>
<feature type="transmembrane region" description="Helical" evidence="7">
    <location>
        <begin position="792"/>
        <end position="816"/>
    </location>
</feature>
<dbReference type="InterPro" id="IPR027417">
    <property type="entry name" value="P-loop_NTPase"/>
</dbReference>
<accession>A0ABP1RBN0</accession>
<dbReference type="Pfam" id="PF12698">
    <property type="entry name" value="ABC2_membrane_3"/>
    <property type="match status" value="1"/>
</dbReference>
<reference evidence="9 10" key="1">
    <citation type="submission" date="2024-08" db="EMBL/GenBank/DDBJ databases">
        <authorList>
            <person name="Cucini C."/>
            <person name="Frati F."/>
        </authorList>
    </citation>
    <scope>NUCLEOTIDE SEQUENCE [LARGE SCALE GENOMIC DNA]</scope>
</reference>
<dbReference type="Proteomes" id="UP001642540">
    <property type="component" value="Unassembled WGS sequence"/>
</dbReference>
<protein>
    <recommendedName>
        <fullName evidence="8">ABC transporter domain-containing protein</fullName>
    </recommendedName>
</protein>
<dbReference type="PROSITE" id="PS00211">
    <property type="entry name" value="ABC_TRANSPORTER_1"/>
    <property type="match status" value="1"/>
</dbReference>
<evidence type="ECO:0000256" key="2">
    <source>
        <dbReference type="ARBA" id="ARBA00022692"/>
    </source>
</evidence>
<gene>
    <name evidence="9" type="ORF">ODALV1_LOCUS20104</name>
</gene>
<dbReference type="EMBL" id="CAXLJM020000068">
    <property type="protein sequence ID" value="CAL8123136.1"/>
    <property type="molecule type" value="Genomic_DNA"/>
</dbReference>
<evidence type="ECO:0000256" key="1">
    <source>
        <dbReference type="ARBA" id="ARBA00004141"/>
    </source>
</evidence>
<dbReference type="Pfam" id="PF00005">
    <property type="entry name" value="ABC_tran"/>
    <property type="match status" value="1"/>
</dbReference>
<name>A0ABP1RBN0_9HEXA</name>
<feature type="transmembrane region" description="Helical" evidence="7">
    <location>
        <begin position="734"/>
        <end position="754"/>
    </location>
</feature>
<keyword evidence="10" id="KW-1185">Reference proteome</keyword>
<evidence type="ECO:0000256" key="4">
    <source>
        <dbReference type="ARBA" id="ARBA00022840"/>
    </source>
</evidence>
<dbReference type="InterPro" id="IPR017871">
    <property type="entry name" value="ABC_transporter-like_CS"/>
</dbReference>
<feature type="domain" description="ABC transporter" evidence="8">
    <location>
        <begin position="78"/>
        <end position="309"/>
    </location>
</feature>
<evidence type="ECO:0000256" key="5">
    <source>
        <dbReference type="ARBA" id="ARBA00022989"/>
    </source>
</evidence>
<keyword evidence="2 7" id="KW-0812">Transmembrane</keyword>
<dbReference type="SUPFAM" id="SSF52540">
    <property type="entry name" value="P-loop containing nucleoside triphosphate hydrolases"/>
    <property type="match status" value="1"/>
</dbReference>
<keyword evidence="6 7" id="KW-0472">Membrane</keyword>
<dbReference type="PANTHER" id="PTHR43038:SF3">
    <property type="entry name" value="ABC TRANSPORTER G FAMILY MEMBER 20 ISOFORM X1"/>
    <property type="match status" value="1"/>
</dbReference>
<evidence type="ECO:0000256" key="7">
    <source>
        <dbReference type="SAM" id="Phobius"/>
    </source>
</evidence>
<comment type="subcellular location">
    <subcellularLocation>
        <location evidence="1">Membrane</location>
        <topology evidence="1">Multi-pass membrane protein</topology>
    </subcellularLocation>
</comment>
<sequence>MATDLLKSDPILLRCITKNEVNLLSPTNQSSVLESNRFMQNNNVLSETDKDGISFRKDIISPPSEQSNDSAAAETLAVSVRNLYLAYEKSHPIISNLNMSVRKGTVYGLLGSSGCGKTTLLNCMVGLKKWDLGEILVFNKRPGATSSEIPGAKLGYMPQDIALYDQLSVKEMLQYYGQLYGMPEKEVGEQITFLIEFLKLPSKSNLIKELSGGQKRRVSLALALVHSPELLILDEPTVGLDPLLRESIWEYLFKMVEIRKSTVIITTHYIEEARFSNVIGVMRKGCLLVENSPDFLLKQFDCNLLEQVILKLCQKATSVAVGNDGKNGIPHSGYNTSSTSTINYSKELMPRDDPINRKAKSSRSKTSYNVREKFQENWELRSRRRTSISMEDSDEKRKAIRSSTMFQRIQALSTVMWLLLFRHPIFTSMTLFLPAIQILLTVSVLGKDPNGMKIGVVNQELPGQSPNCPYQLMEKKTEFLKGIQNKSCDMTQLGCHFMKELNLVESIEAVPIRSLEVADQEVKNGNLWGYIIIPTNYSQNVVDFAVEQRFARNETLIGSRISFKMDMSNYLGAAIAIRSTFEAYASFMKTLAISCGFDPNEFQLPFLFREPVYGNNDASYHDFVTPVIFITVIFEMPMLVTSILFINDRKLGTLDRARVAGLRFKEVMASYMVTQGSIIIGQTIVCYAMVWTIYEFNVMGSMSLFFAVVLLCGVCGASLGLLCGIFFRDEVGVLMFGAFLAPTLLCYEGALWPLEAIPWIPWRAISYASPTTLLCASFRSIVSRGLGLTHSLVWPGIAVMSAHTVLYWVLSTLLFIGKSK</sequence>
<dbReference type="InterPro" id="IPR003593">
    <property type="entry name" value="AAA+_ATPase"/>
</dbReference>
<comment type="caution">
    <text evidence="9">The sequence shown here is derived from an EMBL/GenBank/DDBJ whole genome shotgun (WGS) entry which is preliminary data.</text>
</comment>
<dbReference type="CDD" id="cd03230">
    <property type="entry name" value="ABC_DR_subfamily_A"/>
    <property type="match status" value="1"/>
</dbReference>
<evidence type="ECO:0000259" key="8">
    <source>
        <dbReference type="PROSITE" id="PS50893"/>
    </source>
</evidence>
<feature type="transmembrane region" description="Helical" evidence="7">
    <location>
        <begin position="623"/>
        <end position="646"/>
    </location>
</feature>
<dbReference type="PROSITE" id="PS50893">
    <property type="entry name" value="ABC_TRANSPORTER_2"/>
    <property type="match status" value="1"/>
</dbReference>
<dbReference type="SMART" id="SM00382">
    <property type="entry name" value="AAA"/>
    <property type="match status" value="1"/>
</dbReference>